<dbReference type="AlphaFoldDB" id="A0A6B0TA03"/>
<keyword evidence="3" id="KW-1185">Reference proteome</keyword>
<keyword evidence="1" id="KW-0472">Membrane</keyword>
<keyword evidence="1" id="KW-0812">Transmembrane</keyword>
<sequence length="66" mass="6854">MEQLFGRSQSPLATGIGLVVAGIAFVGTQFLGWEWGSGRLIPTILGVAVAAIAVVFVARRRLGVGD</sequence>
<feature type="transmembrane region" description="Helical" evidence="1">
    <location>
        <begin position="39"/>
        <end position="58"/>
    </location>
</feature>
<dbReference type="EMBL" id="WUUT01000005">
    <property type="protein sequence ID" value="MXR52413.1"/>
    <property type="molecule type" value="Genomic_DNA"/>
</dbReference>
<comment type="caution">
    <text evidence="2">The sequence shown here is derived from an EMBL/GenBank/DDBJ whole genome shotgun (WGS) entry which is preliminary data.</text>
</comment>
<organism evidence="2 3">
    <name type="scientific">Halovenus carboxidivorans</name>
    <dbReference type="NCBI Taxonomy" id="2692199"/>
    <lineage>
        <taxon>Archaea</taxon>
        <taxon>Methanobacteriati</taxon>
        <taxon>Methanobacteriota</taxon>
        <taxon>Stenosarchaea group</taxon>
        <taxon>Halobacteria</taxon>
        <taxon>Halobacteriales</taxon>
        <taxon>Haloarculaceae</taxon>
        <taxon>Halovenus</taxon>
    </lineage>
</organism>
<accession>A0A6B0TA03</accession>
<protein>
    <submittedName>
        <fullName evidence="2">Multidrug transporter</fullName>
    </submittedName>
</protein>
<keyword evidence="1" id="KW-1133">Transmembrane helix</keyword>
<gene>
    <name evidence="2" type="ORF">GRX03_12460</name>
</gene>
<dbReference type="Proteomes" id="UP000466535">
    <property type="component" value="Unassembled WGS sequence"/>
</dbReference>
<name>A0A6B0TA03_9EURY</name>
<proteinExistence type="predicted"/>
<evidence type="ECO:0000256" key="1">
    <source>
        <dbReference type="SAM" id="Phobius"/>
    </source>
</evidence>
<feature type="transmembrane region" description="Helical" evidence="1">
    <location>
        <begin position="12"/>
        <end position="33"/>
    </location>
</feature>
<reference evidence="2 3" key="1">
    <citation type="submission" date="2019-12" db="EMBL/GenBank/DDBJ databases">
        <title>Isolation and characterization of three novel carbon monoxide-oxidizing members of Halobacteria from salione crusts and soils.</title>
        <authorList>
            <person name="Myers M.R."/>
            <person name="King G.M."/>
        </authorList>
    </citation>
    <scope>NUCLEOTIDE SEQUENCE [LARGE SCALE GENOMIC DNA]</scope>
    <source>
        <strain evidence="2 3">WSH3</strain>
    </source>
</reference>
<evidence type="ECO:0000313" key="2">
    <source>
        <dbReference type="EMBL" id="MXR52413.1"/>
    </source>
</evidence>
<evidence type="ECO:0000313" key="3">
    <source>
        <dbReference type="Proteomes" id="UP000466535"/>
    </source>
</evidence>